<name>A0ABW3T837_9CAUL</name>
<dbReference type="SUPFAM" id="SSF52980">
    <property type="entry name" value="Restriction endonuclease-like"/>
    <property type="match status" value="1"/>
</dbReference>
<evidence type="ECO:0000256" key="2">
    <source>
        <dbReference type="HAMAP-Rule" id="MF_00048"/>
    </source>
</evidence>
<dbReference type="RefSeq" id="WP_377354815.1">
    <property type="nucleotide sequence ID" value="NZ_JBHTLQ010000088.1"/>
</dbReference>
<gene>
    <name evidence="4" type="ORF">ACFQ27_20020</name>
</gene>
<protein>
    <recommendedName>
        <fullName evidence="2">UPF0102 protein ACFQ27_20020</fullName>
    </recommendedName>
</protein>
<dbReference type="PANTHER" id="PTHR34039:SF1">
    <property type="entry name" value="UPF0102 PROTEIN YRAN"/>
    <property type="match status" value="1"/>
</dbReference>
<dbReference type="EMBL" id="JBHTLQ010000088">
    <property type="protein sequence ID" value="MFD1192887.1"/>
    <property type="molecule type" value="Genomic_DNA"/>
</dbReference>
<evidence type="ECO:0000313" key="5">
    <source>
        <dbReference type="Proteomes" id="UP001597216"/>
    </source>
</evidence>
<dbReference type="NCBIfam" id="NF009151">
    <property type="entry name" value="PRK12497.1-5"/>
    <property type="match status" value="1"/>
</dbReference>
<dbReference type="Pfam" id="PF02021">
    <property type="entry name" value="UPF0102"/>
    <property type="match status" value="1"/>
</dbReference>
<dbReference type="PANTHER" id="PTHR34039">
    <property type="entry name" value="UPF0102 PROTEIN YRAN"/>
    <property type="match status" value="1"/>
</dbReference>
<evidence type="ECO:0000256" key="1">
    <source>
        <dbReference type="ARBA" id="ARBA00006738"/>
    </source>
</evidence>
<dbReference type="HAMAP" id="MF_00048">
    <property type="entry name" value="UPF0102"/>
    <property type="match status" value="1"/>
</dbReference>
<keyword evidence="5" id="KW-1185">Reference proteome</keyword>
<comment type="similarity">
    <text evidence="1 2">Belongs to the UPF0102 family.</text>
</comment>
<accession>A0ABW3T837</accession>
<dbReference type="InterPro" id="IPR011856">
    <property type="entry name" value="tRNA_endonuc-like_dom_sf"/>
</dbReference>
<dbReference type="InterPro" id="IPR011335">
    <property type="entry name" value="Restrct_endonuc-II-like"/>
</dbReference>
<feature type="region of interest" description="Disordered" evidence="3">
    <location>
        <begin position="1"/>
        <end position="21"/>
    </location>
</feature>
<dbReference type="InterPro" id="IPR003509">
    <property type="entry name" value="UPF0102_YraN-like"/>
</dbReference>
<organism evidence="4 5">
    <name type="scientific">Phenylobacterium conjunctum</name>
    <dbReference type="NCBI Taxonomy" id="1298959"/>
    <lineage>
        <taxon>Bacteria</taxon>
        <taxon>Pseudomonadati</taxon>
        <taxon>Pseudomonadota</taxon>
        <taxon>Alphaproteobacteria</taxon>
        <taxon>Caulobacterales</taxon>
        <taxon>Caulobacteraceae</taxon>
        <taxon>Phenylobacterium</taxon>
    </lineage>
</organism>
<evidence type="ECO:0000313" key="4">
    <source>
        <dbReference type="EMBL" id="MFD1192887.1"/>
    </source>
</evidence>
<feature type="compositionally biased region" description="Basic and acidic residues" evidence="3">
    <location>
        <begin position="10"/>
        <end position="21"/>
    </location>
</feature>
<sequence length="136" mass="15066">MSRAPAQTRTEARTQARAIRGAEARRSGRRAELLAAAWLMLKGYRILGFRLKTPQAEIDLLAWKRGVLAVVEVKRRADLTAALETVSLDQRERLRRAAISLAARRPDLKAATVRLDLLALAPGRAPRHVPDAWKGG</sequence>
<dbReference type="Gene3D" id="3.40.1350.10">
    <property type="match status" value="1"/>
</dbReference>
<dbReference type="Proteomes" id="UP001597216">
    <property type="component" value="Unassembled WGS sequence"/>
</dbReference>
<reference evidence="5" key="1">
    <citation type="journal article" date="2019" name="Int. J. Syst. Evol. Microbiol.">
        <title>The Global Catalogue of Microorganisms (GCM) 10K type strain sequencing project: providing services to taxonomists for standard genome sequencing and annotation.</title>
        <authorList>
            <consortium name="The Broad Institute Genomics Platform"/>
            <consortium name="The Broad Institute Genome Sequencing Center for Infectious Disease"/>
            <person name="Wu L."/>
            <person name="Ma J."/>
        </authorList>
    </citation>
    <scope>NUCLEOTIDE SEQUENCE [LARGE SCALE GENOMIC DNA]</scope>
    <source>
        <strain evidence="5">CCUG 55074</strain>
    </source>
</reference>
<comment type="caution">
    <text evidence="4">The sequence shown here is derived from an EMBL/GenBank/DDBJ whole genome shotgun (WGS) entry which is preliminary data.</text>
</comment>
<proteinExistence type="inferred from homology"/>
<evidence type="ECO:0000256" key="3">
    <source>
        <dbReference type="SAM" id="MobiDB-lite"/>
    </source>
</evidence>